<feature type="binding site" description="axial binding residue" evidence="9">
    <location>
        <position position="372"/>
    </location>
    <ligand>
        <name>heme</name>
        <dbReference type="ChEBI" id="CHEBI:30413"/>
    </ligand>
    <ligandPart>
        <name>Fe</name>
        <dbReference type="ChEBI" id="CHEBI:18248"/>
    </ligandPart>
</feature>
<evidence type="ECO:0000256" key="7">
    <source>
        <dbReference type="ARBA" id="ARBA00023004"/>
    </source>
</evidence>
<keyword evidence="5 9" id="KW-0479">Metal-binding</keyword>
<sequence>MPAEILLPIAVAFLWAEYLRRRKYKPPKGDIVSINLFGIPVIFVYSDEIVRELFEKRGALYSDRYPSSMAWLSGLKWNIGLIHYGDWWRRHARAFHQCFNSRAVLSYEGIKTKESRQLLRNLLESPDDFSEHLKFSVGRIIMDVVYAIDIKEEGGSFMNSVHTAIEGFGFTLVPGLWLVDVFPIFKHIPDWIPGIPFKKFVKKYKKPTEDTANVPFDIVKRLRRLENPLPNEEVVIKNVAGTAYIAGASTTYASGLQAILASVLYPETQKKLHDELDEVLGDRLPTLADRKNLPYVDAFLCEVMRWRPSVPFGVPRGLPENDPVNQVLLLLNRHILRDKKYGPNPEDFNPERFFEPGVRHPTEHFGFGRRTCPGRFFADNTLFLFVASIFKVFNIVPKKDENGNDIPISGRYAESFLPVPDPFQCSFKPRSPSAKELIIVDYTSDSLSL</sequence>
<dbReference type="EMBL" id="BPWL01000002">
    <property type="protein sequence ID" value="GJJ07895.1"/>
    <property type="molecule type" value="Genomic_DNA"/>
</dbReference>
<keyword evidence="4 9" id="KW-0349">Heme</keyword>
<evidence type="ECO:0000256" key="2">
    <source>
        <dbReference type="ARBA" id="ARBA00005179"/>
    </source>
</evidence>
<reference evidence="11" key="1">
    <citation type="submission" date="2021-10" db="EMBL/GenBank/DDBJ databases">
        <title>De novo Genome Assembly of Clathrus columnatus (Basidiomycota, Fungi) Using Illumina and Nanopore Sequence Data.</title>
        <authorList>
            <person name="Ogiso-Tanaka E."/>
            <person name="Itagaki H."/>
            <person name="Hosoya T."/>
            <person name="Hosaka K."/>
        </authorList>
    </citation>
    <scope>NUCLEOTIDE SEQUENCE</scope>
    <source>
        <strain evidence="11">MO-923</strain>
    </source>
</reference>
<evidence type="ECO:0000256" key="10">
    <source>
        <dbReference type="RuleBase" id="RU000461"/>
    </source>
</evidence>
<comment type="similarity">
    <text evidence="3 10">Belongs to the cytochrome P450 family.</text>
</comment>
<name>A0AAV5A4F6_9AGAM</name>
<dbReference type="SUPFAM" id="SSF48264">
    <property type="entry name" value="Cytochrome P450"/>
    <property type="match status" value="1"/>
</dbReference>
<dbReference type="GO" id="GO:0016705">
    <property type="term" value="F:oxidoreductase activity, acting on paired donors, with incorporation or reduction of molecular oxygen"/>
    <property type="evidence" value="ECO:0007669"/>
    <property type="project" value="InterPro"/>
</dbReference>
<evidence type="ECO:0000256" key="1">
    <source>
        <dbReference type="ARBA" id="ARBA00001971"/>
    </source>
</evidence>
<dbReference type="CDD" id="cd11065">
    <property type="entry name" value="CYP64-like"/>
    <property type="match status" value="1"/>
</dbReference>
<comment type="pathway">
    <text evidence="2">Secondary metabolite biosynthesis.</text>
</comment>
<comment type="cofactor">
    <cofactor evidence="1 9">
        <name>heme</name>
        <dbReference type="ChEBI" id="CHEBI:30413"/>
    </cofactor>
</comment>
<dbReference type="PRINTS" id="PR00463">
    <property type="entry name" value="EP450I"/>
</dbReference>
<dbReference type="InterPro" id="IPR017972">
    <property type="entry name" value="Cyt_P450_CS"/>
</dbReference>
<dbReference type="PANTHER" id="PTHR46300:SF7">
    <property type="entry name" value="P450, PUTATIVE (EUROFUNG)-RELATED"/>
    <property type="match status" value="1"/>
</dbReference>
<evidence type="ECO:0000256" key="8">
    <source>
        <dbReference type="ARBA" id="ARBA00023033"/>
    </source>
</evidence>
<protein>
    <recommendedName>
        <fullName evidence="13">Cytochrome P450</fullName>
    </recommendedName>
</protein>
<dbReference type="PANTHER" id="PTHR46300">
    <property type="entry name" value="P450, PUTATIVE (EUROFUNG)-RELATED-RELATED"/>
    <property type="match status" value="1"/>
</dbReference>
<accession>A0AAV5A4F6</accession>
<dbReference type="Pfam" id="PF00067">
    <property type="entry name" value="p450"/>
    <property type="match status" value="1"/>
</dbReference>
<dbReference type="AlphaFoldDB" id="A0AAV5A4F6"/>
<evidence type="ECO:0000313" key="12">
    <source>
        <dbReference type="Proteomes" id="UP001050691"/>
    </source>
</evidence>
<evidence type="ECO:0000256" key="9">
    <source>
        <dbReference type="PIRSR" id="PIRSR602401-1"/>
    </source>
</evidence>
<evidence type="ECO:0000256" key="3">
    <source>
        <dbReference type="ARBA" id="ARBA00010617"/>
    </source>
</evidence>
<keyword evidence="12" id="KW-1185">Reference proteome</keyword>
<evidence type="ECO:0000313" key="11">
    <source>
        <dbReference type="EMBL" id="GJJ07895.1"/>
    </source>
</evidence>
<gene>
    <name evidence="11" type="ORF">Clacol_002101</name>
</gene>
<dbReference type="GO" id="GO:0004497">
    <property type="term" value="F:monooxygenase activity"/>
    <property type="evidence" value="ECO:0007669"/>
    <property type="project" value="UniProtKB-KW"/>
</dbReference>
<keyword evidence="8 10" id="KW-0503">Monooxygenase</keyword>
<dbReference type="InterPro" id="IPR050364">
    <property type="entry name" value="Cytochrome_P450_fung"/>
</dbReference>
<keyword evidence="7 9" id="KW-0408">Iron</keyword>
<evidence type="ECO:0000256" key="5">
    <source>
        <dbReference type="ARBA" id="ARBA00022723"/>
    </source>
</evidence>
<dbReference type="PRINTS" id="PR00385">
    <property type="entry name" value="P450"/>
</dbReference>
<proteinExistence type="inferred from homology"/>
<dbReference type="GO" id="GO:0005506">
    <property type="term" value="F:iron ion binding"/>
    <property type="evidence" value="ECO:0007669"/>
    <property type="project" value="InterPro"/>
</dbReference>
<dbReference type="InterPro" id="IPR002401">
    <property type="entry name" value="Cyt_P450_E_grp-I"/>
</dbReference>
<evidence type="ECO:0000256" key="4">
    <source>
        <dbReference type="ARBA" id="ARBA00022617"/>
    </source>
</evidence>
<evidence type="ECO:0000256" key="6">
    <source>
        <dbReference type="ARBA" id="ARBA00023002"/>
    </source>
</evidence>
<dbReference type="InterPro" id="IPR036396">
    <property type="entry name" value="Cyt_P450_sf"/>
</dbReference>
<dbReference type="GO" id="GO:0020037">
    <property type="term" value="F:heme binding"/>
    <property type="evidence" value="ECO:0007669"/>
    <property type="project" value="InterPro"/>
</dbReference>
<evidence type="ECO:0008006" key="13">
    <source>
        <dbReference type="Google" id="ProtNLM"/>
    </source>
</evidence>
<organism evidence="11 12">
    <name type="scientific">Clathrus columnatus</name>
    <dbReference type="NCBI Taxonomy" id="1419009"/>
    <lineage>
        <taxon>Eukaryota</taxon>
        <taxon>Fungi</taxon>
        <taxon>Dikarya</taxon>
        <taxon>Basidiomycota</taxon>
        <taxon>Agaricomycotina</taxon>
        <taxon>Agaricomycetes</taxon>
        <taxon>Phallomycetidae</taxon>
        <taxon>Phallales</taxon>
        <taxon>Clathraceae</taxon>
        <taxon>Clathrus</taxon>
    </lineage>
</organism>
<dbReference type="InterPro" id="IPR001128">
    <property type="entry name" value="Cyt_P450"/>
</dbReference>
<keyword evidence="6 10" id="KW-0560">Oxidoreductase</keyword>
<comment type="caution">
    <text evidence="11">The sequence shown here is derived from an EMBL/GenBank/DDBJ whole genome shotgun (WGS) entry which is preliminary data.</text>
</comment>
<dbReference type="Gene3D" id="1.10.630.10">
    <property type="entry name" value="Cytochrome P450"/>
    <property type="match status" value="1"/>
</dbReference>
<dbReference type="Proteomes" id="UP001050691">
    <property type="component" value="Unassembled WGS sequence"/>
</dbReference>
<dbReference type="PROSITE" id="PS00086">
    <property type="entry name" value="CYTOCHROME_P450"/>
    <property type="match status" value="1"/>
</dbReference>